<comment type="caution">
    <text evidence="1">The sequence shown here is derived from an EMBL/GenBank/DDBJ whole genome shotgun (WGS) entry which is preliminary data.</text>
</comment>
<dbReference type="InterPro" id="IPR011004">
    <property type="entry name" value="Trimer_LpxA-like_sf"/>
</dbReference>
<dbReference type="Proteomes" id="UP000191154">
    <property type="component" value="Unassembled WGS sequence"/>
</dbReference>
<reference evidence="1 2" key="1">
    <citation type="submission" date="2016-05" db="EMBL/GenBank/DDBJ databases">
        <title>Microbial solvent formation.</title>
        <authorList>
            <person name="Poehlein A."/>
            <person name="Montoya Solano J.D."/>
            <person name="Flitsch S."/>
            <person name="Krabben P."/>
            <person name="Duerre P."/>
            <person name="Daniel R."/>
        </authorList>
    </citation>
    <scope>NUCLEOTIDE SEQUENCE [LARGE SCALE GENOMIC DNA]</scope>
    <source>
        <strain evidence="1 2">L1-8</strain>
    </source>
</reference>
<accession>A0A1S8NJ73</accession>
<keyword evidence="1" id="KW-0808">Transferase</keyword>
<dbReference type="PANTHER" id="PTHR43300:SF11">
    <property type="entry name" value="ACETYLTRANSFERASE RV3034C-RELATED"/>
    <property type="match status" value="1"/>
</dbReference>
<dbReference type="RefSeq" id="WP_077864242.1">
    <property type="nucleotide sequence ID" value="NZ_LZYZ01000001.1"/>
</dbReference>
<keyword evidence="1" id="KW-0012">Acyltransferase</keyword>
<dbReference type="Gene3D" id="2.160.10.10">
    <property type="entry name" value="Hexapeptide repeat proteins"/>
    <property type="match status" value="1"/>
</dbReference>
<name>A0A1S8NJ73_CLOSA</name>
<proteinExistence type="predicted"/>
<sequence length="177" mass="19492">MIKKIIYRLIMNINGKYDAKKLIEKGMVCGKNFNLLNSYIDPGHCWLIKIGDNVTITNSVVLAHDASTKMYLNKSKIAKVIIGNNVFIGWGSIILPGSIIGDNVIVGAGSVVTKNIPPNSVVAGNPAKIIGKTNEYIEKNKKMMNKVPVYDKHWSKKSKGDINKIINEIGNAYAFDD</sequence>
<dbReference type="Pfam" id="PF00132">
    <property type="entry name" value="Hexapep"/>
    <property type="match status" value="1"/>
</dbReference>
<organism evidence="1 2">
    <name type="scientific">Clostridium saccharobutylicum</name>
    <dbReference type="NCBI Taxonomy" id="169679"/>
    <lineage>
        <taxon>Bacteria</taxon>
        <taxon>Bacillati</taxon>
        <taxon>Bacillota</taxon>
        <taxon>Clostridia</taxon>
        <taxon>Eubacteriales</taxon>
        <taxon>Clostridiaceae</taxon>
        <taxon>Clostridium</taxon>
    </lineage>
</organism>
<dbReference type="SUPFAM" id="SSF51161">
    <property type="entry name" value="Trimeric LpxA-like enzymes"/>
    <property type="match status" value="1"/>
</dbReference>
<dbReference type="InterPro" id="IPR050179">
    <property type="entry name" value="Trans_hexapeptide_repeat"/>
</dbReference>
<evidence type="ECO:0000313" key="1">
    <source>
        <dbReference type="EMBL" id="OOM16544.1"/>
    </source>
</evidence>
<dbReference type="PANTHER" id="PTHR43300">
    <property type="entry name" value="ACETYLTRANSFERASE"/>
    <property type="match status" value="1"/>
</dbReference>
<gene>
    <name evidence="1" type="primary">lacA_2</name>
    <name evidence="1" type="ORF">CLOSAC_08150</name>
</gene>
<dbReference type="AlphaFoldDB" id="A0A1S8NJ73"/>
<dbReference type="GO" id="GO:0008870">
    <property type="term" value="F:galactoside O-acetyltransferase activity"/>
    <property type="evidence" value="ECO:0007669"/>
    <property type="project" value="UniProtKB-EC"/>
</dbReference>
<protein>
    <submittedName>
        <fullName evidence="1">Galactoside O-acetyltransferase</fullName>
        <ecNumber evidence="1">2.3.1.18</ecNumber>
    </submittedName>
</protein>
<dbReference type="InterPro" id="IPR001451">
    <property type="entry name" value="Hexapep"/>
</dbReference>
<dbReference type="EMBL" id="LZYZ01000001">
    <property type="protein sequence ID" value="OOM16544.1"/>
    <property type="molecule type" value="Genomic_DNA"/>
</dbReference>
<evidence type="ECO:0000313" key="2">
    <source>
        <dbReference type="Proteomes" id="UP000191154"/>
    </source>
</evidence>
<dbReference type="EC" id="2.3.1.18" evidence="1"/>
<dbReference type="CDD" id="cd04647">
    <property type="entry name" value="LbH_MAT_like"/>
    <property type="match status" value="1"/>
</dbReference>